<dbReference type="PANTHER" id="PTHR43221">
    <property type="entry name" value="PROTEASE HTPX"/>
    <property type="match status" value="1"/>
</dbReference>
<evidence type="ECO:0000256" key="11">
    <source>
        <dbReference type="SAM" id="Phobius"/>
    </source>
</evidence>
<evidence type="ECO:0000256" key="2">
    <source>
        <dbReference type="ARBA" id="ARBA00022475"/>
    </source>
</evidence>
<keyword evidence="7" id="KW-0862">Zinc</keyword>
<evidence type="ECO:0000259" key="12">
    <source>
        <dbReference type="Pfam" id="PF01435"/>
    </source>
</evidence>
<keyword evidence="9" id="KW-0482">Metalloprotease</keyword>
<evidence type="ECO:0000313" key="13">
    <source>
        <dbReference type="EMBL" id="MEQ2387055.1"/>
    </source>
</evidence>
<evidence type="ECO:0000256" key="10">
    <source>
        <dbReference type="ARBA" id="ARBA00023136"/>
    </source>
</evidence>
<dbReference type="CDD" id="cd07325">
    <property type="entry name" value="M48_Ste24p_like"/>
    <property type="match status" value="1"/>
</dbReference>
<comment type="caution">
    <text evidence="13">The sequence shown here is derived from an EMBL/GenBank/DDBJ whole genome shotgun (WGS) entry which is preliminary data.</text>
</comment>
<dbReference type="PANTHER" id="PTHR43221:SF3">
    <property type="entry name" value="SLL1280 PROTEIN"/>
    <property type="match status" value="1"/>
</dbReference>
<keyword evidence="4 11" id="KW-0812">Transmembrane</keyword>
<accession>A0ABV1C822</accession>
<proteinExistence type="predicted"/>
<dbReference type="InterPro" id="IPR001915">
    <property type="entry name" value="Peptidase_M48"/>
</dbReference>
<evidence type="ECO:0000313" key="14">
    <source>
        <dbReference type="Proteomes" id="UP001465119"/>
    </source>
</evidence>
<keyword evidence="2" id="KW-1003">Cell membrane</keyword>
<dbReference type="Pfam" id="PF01435">
    <property type="entry name" value="Peptidase_M48"/>
    <property type="match status" value="1"/>
</dbReference>
<keyword evidence="5" id="KW-0479">Metal-binding</keyword>
<evidence type="ECO:0000256" key="4">
    <source>
        <dbReference type="ARBA" id="ARBA00022692"/>
    </source>
</evidence>
<evidence type="ECO:0000256" key="1">
    <source>
        <dbReference type="ARBA" id="ARBA00001947"/>
    </source>
</evidence>
<feature type="transmembrane region" description="Helical" evidence="11">
    <location>
        <begin position="143"/>
        <end position="165"/>
    </location>
</feature>
<evidence type="ECO:0000256" key="5">
    <source>
        <dbReference type="ARBA" id="ARBA00022723"/>
    </source>
</evidence>
<comment type="cofactor">
    <cofactor evidence="1">
        <name>Zn(2+)</name>
        <dbReference type="ChEBI" id="CHEBI:29105"/>
    </cofactor>
</comment>
<protein>
    <submittedName>
        <fullName evidence="13">M48 family metallopeptidase</fullName>
    </submittedName>
</protein>
<keyword evidence="6" id="KW-0378">Hydrolase</keyword>
<evidence type="ECO:0000256" key="7">
    <source>
        <dbReference type="ARBA" id="ARBA00022833"/>
    </source>
</evidence>
<gene>
    <name evidence="13" type="ORF">WMO20_14150</name>
</gene>
<keyword evidence="14" id="KW-1185">Reference proteome</keyword>
<dbReference type="Gene3D" id="3.30.2010.10">
    <property type="entry name" value="Metalloproteases ('zincins'), catalytic domain"/>
    <property type="match status" value="1"/>
</dbReference>
<evidence type="ECO:0000256" key="3">
    <source>
        <dbReference type="ARBA" id="ARBA00022670"/>
    </source>
</evidence>
<sequence length="451" mass="50974">MAMNTSVFMHDSDKAALQALKAIPGFTQLLKGFMSIWNERQFQLLNMSSRLRLSEKQMSKYYDMLPPICKKLGIEIPDLYIELDVSPNSYTSGDTKPFIVMTSGLLETLPDELIPTVLAHECGHIACHHVLYSTMGRMILKGVLGLSGFSALVTTPLQIAFAYWMRCSEFSADRAAVLYDGTPDKMVEVCMRLAGYDKDIVADASVAAFMEQAKDYKELVTNSTWDKTLEFLMFSQYDHPLTALRAYECNEWSDTKQFKKIQLYLNENHFVNDFSPASREIPVRESSKFYIGKDYNEVESVFKSDGFISVKAVKTAEKGLFTKSGQVISVSIGESNSFEKDSWHRSDSEIIITYYEPLSTEELATLHSGRIQAPDSAKKCIGRSYQDVVQEFSDAGFTQIVIEKQDVKKGLLTKNLAISKITIKGQLQFAKGDWFEPDSLVRIIYQNIINE</sequence>
<dbReference type="EMBL" id="JBBMEN010000047">
    <property type="protein sequence ID" value="MEQ2387055.1"/>
    <property type="molecule type" value="Genomic_DNA"/>
</dbReference>
<name>A0ABV1C822_9FIRM</name>
<evidence type="ECO:0000256" key="6">
    <source>
        <dbReference type="ARBA" id="ARBA00022801"/>
    </source>
</evidence>
<organism evidence="13 14">
    <name type="scientific">Faecalibacterium intestinale</name>
    <dbReference type="NCBI Taxonomy" id="3133155"/>
    <lineage>
        <taxon>Bacteria</taxon>
        <taxon>Bacillati</taxon>
        <taxon>Bacillota</taxon>
        <taxon>Clostridia</taxon>
        <taxon>Eubacteriales</taxon>
        <taxon>Oscillospiraceae</taxon>
        <taxon>Faecalibacterium</taxon>
    </lineage>
</organism>
<feature type="domain" description="Peptidase M48" evidence="12">
    <location>
        <begin position="84"/>
        <end position="248"/>
    </location>
</feature>
<keyword evidence="3" id="KW-0645">Protease</keyword>
<dbReference type="Proteomes" id="UP001465119">
    <property type="component" value="Unassembled WGS sequence"/>
</dbReference>
<evidence type="ECO:0000256" key="9">
    <source>
        <dbReference type="ARBA" id="ARBA00023049"/>
    </source>
</evidence>
<dbReference type="InterPro" id="IPR050083">
    <property type="entry name" value="HtpX_protease"/>
</dbReference>
<evidence type="ECO:0000256" key="8">
    <source>
        <dbReference type="ARBA" id="ARBA00022989"/>
    </source>
</evidence>
<reference evidence="13 14" key="1">
    <citation type="submission" date="2024-03" db="EMBL/GenBank/DDBJ databases">
        <title>Human intestinal bacterial collection.</title>
        <authorList>
            <person name="Pauvert C."/>
            <person name="Hitch T.C.A."/>
            <person name="Clavel T."/>
        </authorList>
    </citation>
    <scope>NUCLEOTIDE SEQUENCE [LARGE SCALE GENOMIC DNA]</scope>
    <source>
        <strain evidence="13 14">CLA-AA-H281</strain>
    </source>
</reference>
<keyword evidence="10 11" id="KW-0472">Membrane</keyword>
<dbReference type="RefSeq" id="WP_349187280.1">
    <property type="nucleotide sequence ID" value="NZ_JBBMEN010000047.1"/>
</dbReference>
<keyword evidence="8 11" id="KW-1133">Transmembrane helix</keyword>